<dbReference type="AlphaFoldDB" id="A0ABD3WSE3"/>
<evidence type="ECO:0000313" key="2">
    <source>
        <dbReference type="EMBL" id="KAL3876391.1"/>
    </source>
</evidence>
<organism evidence="2 3">
    <name type="scientific">Sinanodonta woodiana</name>
    <name type="common">Chinese pond mussel</name>
    <name type="synonym">Anodonta woodiana</name>
    <dbReference type="NCBI Taxonomy" id="1069815"/>
    <lineage>
        <taxon>Eukaryota</taxon>
        <taxon>Metazoa</taxon>
        <taxon>Spiralia</taxon>
        <taxon>Lophotrochozoa</taxon>
        <taxon>Mollusca</taxon>
        <taxon>Bivalvia</taxon>
        <taxon>Autobranchia</taxon>
        <taxon>Heteroconchia</taxon>
        <taxon>Palaeoheterodonta</taxon>
        <taxon>Unionida</taxon>
        <taxon>Unionoidea</taxon>
        <taxon>Unionidae</taxon>
        <taxon>Unioninae</taxon>
        <taxon>Sinanodonta</taxon>
    </lineage>
</organism>
<protein>
    <submittedName>
        <fullName evidence="2">Uncharacterized protein</fullName>
    </submittedName>
</protein>
<dbReference type="InterPro" id="IPR001299">
    <property type="entry name" value="Ependymin"/>
</dbReference>
<keyword evidence="3" id="KW-1185">Reference proteome</keyword>
<proteinExistence type="predicted"/>
<dbReference type="Proteomes" id="UP001634394">
    <property type="component" value="Unassembled WGS sequence"/>
</dbReference>
<evidence type="ECO:0000256" key="1">
    <source>
        <dbReference type="SAM" id="SignalP"/>
    </source>
</evidence>
<dbReference type="Pfam" id="PF00811">
    <property type="entry name" value="Ependymin"/>
    <property type="match status" value="1"/>
</dbReference>
<reference evidence="2 3" key="1">
    <citation type="submission" date="2024-11" db="EMBL/GenBank/DDBJ databases">
        <title>Chromosome-level genome assembly of the freshwater bivalve Anodonta woodiana.</title>
        <authorList>
            <person name="Chen X."/>
        </authorList>
    </citation>
    <scope>NUCLEOTIDE SEQUENCE [LARGE SCALE GENOMIC DNA]</scope>
    <source>
        <strain evidence="2">MN2024</strain>
        <tissue evidence="2">Gills</tissue>
    </source>
</reference>
<comment type="caution">
    <text evidence="2">The sequence shown here is derived from an EMBL/GenBank/DDBJ whole genome shotgun (WGS) entry which is preliminary data.</text>
</comment>
<dbReference type="PANTHER" id="PTHR10697">
    <property type="entry name" value="MAMMALIAN EPENDYMIN-RELATED PROTEIN 1"/>
    <property type="match status" value="1"/>
</dbReference>
<feature type="signal peptide" evidence="1">
    <location>
        <begin position="1"/>
        <end position="15"/>
    </location>
</feature>
<feature type="chain" id="PRO_5044810264" evidence="1">
    <location>
        <begin position="16"/>
        <end position="210"/>
    </location>
</feature>
<dbReference type="EMBL" id="JBJQND010000005">
    <property type="protein sequence ID" value="KAL3876391.1"/>
    <property type="molecule type" value="Genomic_DNA"/>
</dbReference>
<gene>
    <name evidence="2" type="ORF">ACJMK2_034241</name>
</gene>
<evidence type="ECO:0000313" key="3">
    <source>
        <dbReference type="Proteomes" id="UP001634394"/>
    </source>
</evidence>
<accession>A0ABD3WSE3</accession>
<sequence>MSVILFLAFVAIAAGEGCCPPDQWEAGQDIMVGMVTAGATHLSKGLNRVHIDATQKIIAAEESLVVDGAPVQLKVIQDFVKGIQYLIQNSVCQKTTIGPWVSRCVPDNATLVHSVSIGSGKNTLAVKTYNVKQGDLDIYVTVTADGCIPVSQNQAGSSSGVNQMIVVGFYDVTQGIKDRSVFDVPAECNGVAIQERIHPTTKLASSVFHL</sequence>
<keyword evidence="1" id="KW-0732">Signal</keyword>
<name>A0ABD3WSE3_SINWO</name>
<dbReference type="PANTHER" id="PTHR10697:SF13">
    <property type="entry name" value="RICIN B LECTIN DOMAIN-CONTAINING PROTEIN"/>
    <property type="match status" value="1"/>
</dbReference>